<sequence length="394" mass="45575">MVYVSNVSRPIDQRLVAKQYNFSTETLEKHFSPDYKADPKYRFYNGNHMDSHLYEGVEATDFYDKLENLLSTPASAFKVNIALGYELVSKTDPDDTRNFYPNLANTYIFNKPVAINSKADIRKKVISEIRSMELADKLNYPSSGYKLKAITAFKIFIHHREHVLGDSEAVIHKVIREKKHVINFPKTNNKCLFHCIAWHTFQSAKKDSERMVKEAFKRYCSFKGIKYTLSLFNSFKPIELLQLDEVMDCFQLGINVYSMDVAFAKCRMHSLKNHKKNQCELVNIKNFPAEPTIYKPTPNVIRSLLTKYSIKDANQYIDQFIVYDFEAILMPTATQYGENTVFTNEHIPVSVSVADSLTEEVRCFVNDDPKMLLTDMFKCIGVVSVKIQQYNVDK</sequence>
<keyword evidence="2" id="KW-1185">Reference proteome</keyword>
<evidence type="ECO:0000313" key="2">
    <source>
        <dbReference type="Proteomes" id="UP001165083"/>
    </source>
</evidence>
<evidence type="ECO:0000313" key="1">
    <source>
        <dbReference type="EMBL" id="GMF30703.1"/>
    </source>
</evidence>
<accession>A0A9W6X4Z3</accession>
<dbReference type="Proteomes" id="UP001165083">
    <property type="component" value="Unassembled WGS sequence"/>
</dbReference>
<reference evidence="1" key="1">
    <citation type="submission" date="2023-04" db="EMBL/GenBank/DDBJ databases">
        <title>Phytophthora lilii NBRC 32176.</title>
        <authorList>
            <person name="Ichikawa N."/>
            <person name="Sato H."/>
            <person name="Tonouchi N."/>
        </authorList>
    </citation>
    <scope>NUCLEOTIDE SEQUENCE</scope>
    <source>
        <strain evidence="1">NBRC 32176</strain>
    </source>
</reference>
<protein>
    <submittedName>
        <fullName evidence="1">Unnamed protein product</fullName>
    </submittedName>
</protein>
<organism evidence="1 2">
    <name type="scientific">Phytophthora lilii</name>
    <dbReference type="NCBI Taxonomy" id="2077276"/>
    <lineage>
        <taxon>Eukaryota</taxon>
        <taxon>Sar</taxon>
        <taxon>Stramenopiles</taxon>
        <taxon>Oomycota</taxon>
        <taxon>Peronosporomycetes</taxon>
        <taxon>Peronosporales</taxon>
        <taxon>Peronosporaceae</taxon>
        <taxon>Phytophthora</taxon>
    </lineage>
</organism>
<comment type="caution">
    <text evidence="1">The sequence shown here is derived from an EMBL/GenBank/DDBJ whole genome shotgun (WGS) entry which is preliminary data.</text>
</comment>
<proteinExistence type="predicted"/>
<name>A0A9W6X4Z3_9STRA</name>
<dbReference type="EMBL" id="BSXW01000857">
    <property type="protein sequence ID" value="GMF30703.1"/>
    <property type="molecule type" value="Genomic_DNA"/>
</dbReference>
<gene>
    <name evidence="1" type="ORF">Plil01_001312700</name>
</gene>
<dbReference type="AlphaFoldDB" id="A0A9W6X4Z3"/>
<dbReference type="OrthoDB" id="102977at2759"/>